<dbReference type="CDD" id="cd17926">
    <property type="entry name" value="DEXHc_RE"/>
    <property type="match status" value="1"/>
</dbReference>
<evidence type="ECO:0000259" key="12">
    <source>
        <dbReference type="PROSITE" id="PS51194"/>
    </source>
</evidence>
<dbReference type="Proteomes" id="UP000664417">
    <property type="component" value="Unassembled WGS sequence"/>
</dbReference>
<dbReference type="Pfam" id="PF16203">
    <property type="entry name" value="ERCC3_RAD25_C"/>
    <property type="match status" value="1"/>
</dbReference>
<evidence type="ECO:0000313" key="13">
    <source>
        <dbReference type="EMBL" id="MBO1319000.1"/>
    </source>
</evidence>
<evidence type="ECO:0000256" key="3">
    <source>
        <dbReference type="ARBA" id="ARBA00022801"/>
    </source>
</evidence>
<keyword evidence="2" id="KW-0547">Nucleotide-binding</keyword>
<dbReference type="Pfam" id="PF18458">
    <property type="entry name" value="XPB_DRD"/>
    <property type="match status" value="1"/>
</dbReference>
<evidence type="ECO:0000259" key="11">
    <source>
        <dbReference type="PROSITE" id="PS51192"/>
    </source>
</evidence>
<dbReference type="SMART" id="SM00490">
    <property type="entry name" value="HELICc"/>
    <property type="match status" value="1"/>
</dbReference>
<sequence length="475" mass="53672">MSATPTEGATAILAYHRATLTLKGLSPQHELVCPELKWDKRALCWRAPARRYRELVTALRQAGVNYRDEARDYGPLPFQQREAITPRPYQAEALAAWRENGNQGVVVLPTGAGKTILAVMAMAVAQRPTLIHVPTIDLLIQWHQVLEKFFNMPIGRLGGGYSEIEPITVSTYDSMLIHLERIGNRFGTIIFDECHRLPGDQYQFLAIGSLAPFRLGLTATPERSDGREEQLYDLCGGQVYRAYIHDLTGYTLAPYEVETVEVEMDSDEREAYEAAYTEYISFLRGSGIDFRQPNGWAKFIWQASKTPHGRAALRAYQTQKKLSLASHAKRAALWAILQRHVEDRIIVFTQDNESAYDLGRLFVLPVLTHQTKPKERVAFLDAFRSGRFRVLVTSKVLNEGVDVPEANVAVVVSGSGSVREHVQRLGRILRARPGKTAKLYELIAKDTREYFVNQRRKKHHAYQGPDPLPQPQGHD</sequence>
<dbReference type="Gene3D" id="3.40.1170.30">
    <property type="match status" value="1"/>
</dbReference>
<dbReference type="EC" id="5.6.2.4" evidence="8"/>
<evidence type="ECO:0000256" key="8">
    <source>
        <dbReference type="ARBA" id="ARBA00034808"/>
    </source>
</evidence>
<feature type="domain" description="Helicase ATP-binding" evidence="11">
    <location>
        <begin position="95"/>
        <end position="239"/>
    </location>
</feature>
<keyword evidence="6" id="KW-0413">Isomerase</keyword>
<feature type="domain" description="Helicase C-terminal" evidence="12">
    <location>
        <begin position="328"/>
        <end position="472"/>
    </location>
</feature>
<evidence type="ECO:0000256" key="1">
    <source>
        <dbReference type="ARBA" id="ARBA00006637"/>
    </source>
</evidence>
<comment type="catalytic activity">
    <reaction evidence="9">
        <text>ATP + H2O = ADP + phosphate + H(+)</text>
        <dbReference type="Rhea" id="RHEA:13065"/>
        <dbReference type="ChEBI" id="CHEBI:15377"/>
        <dbReference type="ChEBI" id="CHEBI:15378"/>
        <dbReference type="ChEBI" id="CHEBI:30616"/>
        <dbReference type="ChEBI" id="CHEBI:43474"/>
        <dbReference type="ChEBI" id="CHEBI:456216"/>
        <dbReference type="EC" id="5.6.2.4"/>
    </reaction>
</comment>
<organism evidence="13 14">
    <name type="scientific">Acanthopleuribacter pedis</name>
    <dbReference type="NCBI Taxonomy" id="442870"/>
    <lineage>
        <taxon>Bacteria</taxon>
        <taxon>Pseudomonadati</taxon>
        <taxon>Acidobacteriota</taxon>
        <taxon>Holophagae</taxon>
        <taxon>Acanthopleuribacterales</taxon>
        <taxon>Acanthopleuribacteraceae</taxon>
        <taxon>Acanthopleuribacter</taxon>
    </lineage>
</organism>
<evidence type="ECO:0000256" key="5">
    <source>
        <dbReference type="ARBA" id="ARBA00022840"/>
    </source>
</evidence>
<keyword evidence="3" id="KW-0378">Hydrolase</keyword>
<comment type="caution">
    <text evidence="13">The sequence shown here is derived from an EMBL/GenBank/DDBJ whole genome shotgun (WGS) entry which is preliminary data.</text>
</comment>
<dbReference type="SUPFAM" id="SSF52540">
    <property type="entry name" value="P-loop containing nucleoside triphosphate hydrolases"/>
    <property type="match status" value="1"/>
</dbReference>
<dbReference type="PANTHER" id="PTHR11274">
    <property type="entry name" value="RAD25/XP-B DNA REPAIR HELICASE"/>
    <property type="match status" value="1"/>
</dbReference>
<comment type="similarity">
    <text evidence="1">Belongs to the helicase family. RAD25/XPB subfamily.</text>
</comment>
<evidence type="ECO:0000313" key="14">
    <source>
        <dbReference type="Proteomes" id="UP000664417"/>
    </source>
</evidence>
<dbReference type="Gene3D" id="3.40.50.300">
    <property type="entry name" value="P-loop containing nucleotide triphosphate hydrolases"/>
    <property type="match status" value="2"/>
</dbReference>
<evidence type="ECO:0000256" key="10">
    <source>
        <dbReference type="SAM" id="MobiDB-lite"/>
    </source>
</evidence>
<protein>
    <recommendedName>
        <fullName evidence="8">DNA 3'-5' helicase</fullName>
        <ecNumber evidence="8">5.6.2.4</ecNumber>
    </recommendedName>
</protein>
<dbReference type="GO" id="GO:0016787">
    <property type="term" value="F:hydrolase activity"/>
    <property type="evidence" value="ECO:0007669"/>
    <property type="project" value="UniProtKB-KW"/>
</dbReference>
<evidence type="ECO:0000256" key="2">
    <source>
        <dbReference type="ARBA" id="ARBA00022741"/>
    </source>
</evidence>
<evidence type="ECO:0000256" key="7">
    <source>
        <dbReference type="ARBA" id="ARBA00034617"/>
    </source>
</evidence>
<dbReference type="InterPro" id="IPR027417">
    <property type="entry name" value="P-loop_NTPase"/>
</dbReference>
<gene>
    <name evidence="13" type="ORF">J3U88_11075</name>
</gene>
<dbReference type="GO" id="GO:0005524">
    <property type="term" value="F:ATP binding"/>
    <property type="evidence" value="ECO:0007669"/>
    <property type="project" value="UniProtKB-KW"/>
</dbReference>
<dbReference type="RefSeq" id="WP_207858821.1">
    <property type="nucleotide sequence ID" value="NZ_JAFREP010000008.1"/>
</dbReference>
<dbReference type="InterPro" id="IPR040699">
    <property type="entry name" value="XPB_DRD"/>
</dbReference>
<feature type="compositionally biased region" description="Pro residues" evidence="10">
    <location>
        <begin position="466"/>
        <end position="475"/>
    </location>
</feature>
<dbReference type="PROSITE" id="PS51194">
    <property type="entry name" value="HELICASE_CTER"/>
    <property type="match status" value="1"/>
</dbReference>
<reference evidence="13" key="1">
    <citation type="submission" date="2021-03" db="EMBL/GenBank/DDBJ databases">
        <authorList>
            <person name="Wang G."/>
        </authorList>
    </citation>
    <scope>NUCLEOTIDE SEQUENCE</scope>
    <source>
        <strain evidence="13">KCTC 12899</strain>
    </source>
</reference>
<proteinExistence type="inferred from homology"/>
<accession>A0A8J7QIV1</accession>
<dbReference type="InterPro" id="IPR006935">
    <property type="entry name" value="Helicase/UvrB_N"/>
</dbReference>
<dbReference type="SMART" id="SM00487">
    <property type="entry name" value="DEXDc"/>
    <property type="match status" value="1"/>
</dbReference>
<evidence type="ECO:0000256" key="6">
    <source>
        <dbReference type="ARBA" id="ARBA00023235"/>
    </source>
</evidence>
<comment type="catalytic activity">
    <reaction evidence="7">
        <text>Couples ATP hydrolysis with the unwinding of duplex DNA by translocating in the 3'-5' direction.</text>
        <dbReference type="EC" id="5.6.2.4"/>
    </reaction>
</comment>
<dbReference type="PANTHER" id="PTHR11274:SF0">
    <property type="entry name" value="GENERAL TRANSCRIPTION AND DNA REPAIR FACTOR IIH HELICASE SUBUNIT XPB"/>
    <property type="match status" value="1"/>
</dbReference>
<dbReference type="AlphaFoldDB" id="A0A8J7QIV1"/>
<dbReference type="InterPro" id="IPR032438">
    <property type="entry name" value="ERCC3_RAD25_C"/>
</dbReference>
<evidence type="ECO:0000256" key="9">
    <source>
        <dbReference type="ARBA" id="ARBA00048988"/>
    </source>
</evidence>
<feature type="region of interest" description="Disordered" evidence="10">
    <location>
        <begin position="455"/>
        <end position="475"/>
    </location>
</feature>
<evidence type="ECO:0000256" key="4">
    <source>
        <dbReference type="ARBA" id="ARBA00022806"/>
    </source>
</evidence>
<dbReference type="PROSITE" id="PS51192">
    <property type="entry name" value="HELICASE_ATP_BIND_1"/>
    <property type="match status" value="1"/>
</dbReference>
<dbReference type="InterPro" id="IPR050615">
    <property type="entry name" value="ATP-dep_DNA_Helicase"/>
</dbReference>
<dbReference type="InterPro" id="IPR014001">
    <property type="entry name" value="Helicase_ATP-bd"/>
</dbReference>
<dbReference type="InterPro" id="IPR001650">
    <property type="entry name" value="Helicase_C-like"/>
</dbReference>
<dbReference type="GO" id="GO:0003677">
    <property type="term" value="F:DNA binding"/>
    <property type="evidence" value="ECO:0007669"/>
    <property type="project" value="InterPro"/>
</dbReference>
<dbReference type="EMBL" id="JAFREP010000008">
    <property type="protein sequence ID" value="MBO1319000.1"/>
    <property type="molecule type" value="Genomic_DNA"/>
</dbReference>
<dbReference type="Pfam" id="PF04851">
    <property type="entry name" value="ResIII"/>
    <property type="match status" value="1"/>
</dbReference>
<keyword evidence="5" id="KW-0067">ATP-binding</keyword>
<keyword evidence="14" id="KW-1185">Reference proteome</keyword>
<name>A0A8J7QIV1_9BACT</name>
<dbReference type="GO" id="GO:0043138">
    <property type="term" value="F:3'-5' DNA helicase activity"/>
    <property type="evidence" value="ECO:0007669"/>
    <property type="project" value="UniProtKB-EC"/>
</dbReference>
<keyword evidence="4 13" id="KW-0347">Helicase</keyword>